<feature type="binding site" evidence="8">
    <location>
        <position position="61"/>
    </location>
    <ligand>
        <name>substrate</name>
    </ligand>
</feature>
<accession>A0A9D2SV96</accession>
<keyword evidence="5 8" id="KW-0457">Lysine biosynthesis</keyword>
<dbReference type="InterPro" id="IPR001653">
    <property type="entry name" value="DAP_epimerase_DapF"/>
</dbReference>
<evidence type="ECO:0000313" key="11">
    <source>
        <dbReference type="Proteomes" id="UP000823896"/>
    </source>
</evidence>
<dbReference type="NCBIfam" id="TIGR00652">
    <property type="entry name" value="DapF"/>
    <property type="match status" value="1"/>
</dbReference>
<dbReference type="SUPFAM" id="SSF54506">
    <property type="entry name" value="Diaminopimelate epimerase-like"/>
    <property type="match status" value="2"/>
</dbReference>
<sequence length="285" mass="31173">MKLSVSKYHGCGNDFIISRVSELSGIELPDLAQRACDRHTGIGADGFIAVGEGPLEMIYYNQDGSRAPMCGNGIRCFAAFCHDEQITRTAAYDVQTLAGVQKVRILQEAPFRVQIDMGMPDDDPRRIGISEPIWGKQLTLADGTAVTLYSLFMGTVHTVVFVDDFDADIAEAGRQICTHPLYAEQTNVNFVQVVDDQTMRVRTYERGCGMTLACGTGACAALVCAVREGKMNEKAHVLLEKGELLVELNEQGHVMMSGPAVRVMKGVYEYETDQGKHRCAGHTVS</sequence>
<dbReference type="PANTHER" id="PTHR31689">
    <property type="entry name" value="DIAMINOPIMELATE EPIMERASE, CHLOROPLASTIC"/>
    <property type="match status" value="1"/>
</dbReference>
<evidence type="ECO:0000256" key="8">
    <source>
        <dbReference type="HAMAP-Rule" id="MF_00197"/>
    </source>
</evidence>
<comment type="caution">
    <text evidence="10">The sequence shown here is derived from an EMBL/GenBank/DDBJ whole genome shotgun (WGS) entry which is preliminary data.</text>
</comment>
<protein>
    <recommendedName>
        <fullName evidence="3 8">Diaminopimelate epimerase</fullName>
        <shortName evidence="8">DAP epimerase</shortName>
        <ecNumber evidence="3 8">5.1.1.7</ecNumber>
    </recommendedName>
    <alternativeName>
        <fullName evidence="8">PLP-independent amino acid racemase</fullName>
    </alternativeName>
</protein>
<evidence type="ECO:0000256" key="1">
    <source>
        <dbReference type="ARBA" id="ARBA00005196"/>
    </source>
</evidence>
<comment type="similarity">
    <text evidence="2 8">Belongs to the diaminopimelate epimerase family.</text>
</comment>
<dbReference type="HAMAP" id="MF_00197">
    <property type="entry name" value="DAP_epimerase"/>
    <property type="match status" value="1"/>
</dbReference>
<evidence type="ECO:0000256" key="7">
    <source>
        <dbReference type="ARBA" id="ARBA00051712"/>
    </source>
</evidence>
<keyword evidence="4 8" id="KW-0028">Amino-acid biosynthesis</keyword>
<feature type="active site" evidence="9">
    <location>
        <position position="70"/>
    </location>
</feature>
<feature type="binding site" evidence="8">
    <location>
        <position position="13"/>
    </location>
    <ligand>
        <name>substrate</name>
    </ligand>
</feature>
<evidence type="ECO:0000313" key="10">
    <source>
        <dbReference type="EMBL" id="HJC36462.1"/>
    </source>
</evidence>
<feature type="site" description="Could be important to modulate the pK values of the two catalytic cysteine residues" evidence="8">
    <location>
        <position position="157"/>
    </location>
</feature>
<dbReference type="GO" id="GO:0009089">
    <property type="term" value="P:lysine biosynthetic process via diaminopimelate"/>
    <property type="evidence" value="ECO:0007669"/>
    <property type="project" value="UniProtKB-UniRule"/>
</dbReference>
<evidence type="ECO:0000256" key="5">
    <source>
        <dbReference type="ARBA" id="ARBA00023154"/>
    </source>
</evidence>
<feature type="binding site" evidence="8">
    <location>
        <begin position="215"/>
        <end position="216"/>
    </location>
    <ligand>
        <name>substrate</name>
    </ligand>
</feature>
<dbReference type="GO" id="GO:0005829">
    <property type="term" value="C:cytosol"/>
    <property type="evidence" value="ECO:0007669"/>
    <property type="project" value="TreeGrafter"/>
</dbReference>
<dbReference type="InterPro" id="IPR018510">
    <property type="entry name" value="DAP_epimerase_AS"/>
</dbReference>
<dbReference type="EMBL" id="DWWM01000029">
    <property type="protein sequence ID" value="HJC36462.1"/>
    <property type="molecule type" value="Genomic_DNA"/>
</dbReference>
<evidence type="ECO:0000256" key="4">
    <source>
        <dbReference type="ARBA" id="ARBA00022605"/>
    </source>
</evidence>
<dbReference type="AlphaFoldDB" id="A0A9D2SV96"/>
<evidence type="ECO:0000256" key="3">
    <source>
        <dbReference type="ARBA" id="ARBA00013080"/>
    </source>
</evidence>
<keyword evidence="8" id="KW-0963">Cytoplasm</keyword>
<comment type="caution">
    <text evidence="8">Lacks conserved residue(s) required for the propagation of feature annotation.</text>
</comment>
<gene>
    <name evidence="8 10" type="primary">dapF</name>
    <name evidence="10" type="ORF">H9702_04950</name>
</gene>
<organism evidence="10 11">
    <name type="scientific">Candidatus Merdibacter merdavium</name>
    <dbReference type="NCBI Taxonomy" id="2838692"/>
    <lineage>
        <taxon>Bacteria</taxon>
        <taxon>Bacillati</taxon>
        <taxon>Bacillota</taxon>
        <taxon>Erysipelotrichia</taxon>
        <taxon>Erysipelotrichales</taxon>
        <taxon>Erysipelotrichaceae</taxon>
        <taxon>Merdibacter</taxon>
    </lineage>
</organism>
<comment type="pathway">
    <text evidence="1 8">Amino-acid biosynthesis; L-lysine biosynthesis via DAP pathway; DL-2,6-diaminopimelate from LL-2,6-diaminopimelate: step 1/1.</text>
</comment>
<feature type="binding site" evidence="8">
    <location>
        <begin position="71"/>
        <end position="72"/>
    </location>
    <ligand>
        <name>substrate</name>
    </ligand>
</feature>
<feature type="active site" description="Proton donor" evidence="8">
    <location>
        <position position="70"/>
    </location>
</feature>
<feature type="binding site" evidence="8">
    <location>
        <begin position="205"/>
        <end position="206"/>
    </location>
    <ligand>
        <name>substrate</name>
    </ligand>
</feature>
<comment type="subunit">
    <text evidence="8">Homodimer.</text>
</comment>
<reference evidence="10" key="1">
    <citation type="journal article" date="2021" name="PeerJ">
        <title>Extensive microbial diversity within the chicken gut microbiome revealed by metagenomics and culture.</title>
        <authorList>
            <person name="Gilroy R."/>
            <person name="Ravi A."/>
            <person name="Getino M."/>
            <person name="Pursley I."/>
            <person name="Horton D.L."/>
            <person name="Alikhan N.F."/>
            <person name="Baker D."/>
            <person name="Gharbi K."/>
            <person name="Hall N."/>
            <person name="Watson M."/>
            <person name="Adriaenssens E.M."/>
            <person name="Foster-Nyarko E."/>
            <person name="Jarju S."/>
            <person name="Secka A."/>
            <person name="Antonio M."/>
            <person name="Oren A."/>
            <person name="Chaudhuri R.R."/>
            <person name="La Ragione R."/>
            <person name="Hildebrand F."/>
            <person name="Pallen M.J."/>
        </authorList>
    </citation>
    <scope>NUCLEOTIDE SEQUENCE</scope>
    <source>
        <strain evidence="10">CHK187-11901</strain>
    </source>
</reference>
<name>A0A9D2SV96_9FIRM</name>
<dbReference type="Gene3D" id="3.10.310.10">
    <property type="entry name" value="Diaminopimelate Epimerase, Chain A, domain 1"/>
    <property type="match status" value="2"/>
</dbReference>
<evidence type="ECO:0000256" key="6">
    <source>
        <dbReference type="ARBA" id="ARBA00023235"/>
    </source>
</evidence>
<dbReference type="Pfam" id="PF01678">
    <property type="entry name" value="DAP_epimerase"/>
    <property type="match status" value="2"/>
</dbReference>
<evidence type="ECO:0000256" key="9">
    <source>
        <dbReference type="PROSITE-ProRule" id="PRU10125"/>
    </source>
</evidence>
<feature type="binding site" evidence="8">
    <location>
        <position position="187"/>
    </location>
    <ligand>
        <name>substrate</name>
    </ligand>
</feature>
<feature type="site" description="Could be important to modulate the pK values of the two catalytic cysteine residues" evidence="8">
    <location>
        <position position="205"/>
    </location>
</feature>
<proteinExistence type="inferred from homology"/>
<reference evidence="10" key="2">
    <citation type="submission" date="2021-04" db="EMBL/GenBank/DDBJ databases">
        <authorList>
            <person name="Gilroy R."/>
        </authorList>
    </citation>
    <scope>NUCLEOTIDE SEQUENCE</scope>
    <source>
        <strain evidence="10">CHK187-11901</strain>
    </source>
</reference>
<comment type="function">
    <text evidence="8">Catalyzes the stereoinversion of LL-2,6-diaminopimelate (L,L-DAP) to meso-diaminopimelate (meso-DAP), a precursor of L-lysine and an essential component of the bacterial peptidoglycan.</text>
</comment>
<feature type="active site" description="Proton acceptor" evidence="8">
    <location>
        <position position="214"/>
    </location>
</feature>
<comment type="subcellular location">
    <subcellularLocation>
        <location evidence="8">Cytoplasm</location>
    </subcellularLocation>
</comment>
<dbReference type="PROSITE" id="PS01326">
    <property type="entry name" value="DAP_EPIMERASE"/>
    <property type="match status" value="1"/>
</dbReference>
<evidence type="ECO:0000256" key="2">
    <source>
        <dbReference type="ARBA" id="ARBA00010219"/>
    </source>
</evidence>
<dbReference type="PANTHER" id="PTHR31689:SF0">
    <property type="entry name" value="DIAMINOPIMELATE EPIMERASE"/>
    <property type="match status" value="1"/>
</dbReference>
<keyword evidence="6 8" id="KW-0413">Isomerase</keyword>
<dbReference type="EC" id="5.1.1.7" evidence="3 8"/>
<dbReference type="Proteomes" id="UP000823896">
    <property type="component" value="Unassembled WGS sequence"/>
</dbReference>
<comment type="catalytic activity">
    <reaction evidence="7 8">
        <text>(2S,6S)-2,6-diaminopimelate = meso-2,6-diaminopimelate</text>
        <dbReference type="Rhea" id="RHEA:15393"/>
        <dbReference type="ChEBI" id="CHEBI:57609"/>
        <dbReference type="ChEBI" id="CHEBI:57791"/>
        <dbReference type="EC" id="5.1.1.7"/>
    </reaction>
</comment>
<dbReference type="GO" id="GO:0008837">
    <property type="term" value="F:diaminopimelate epimerase activity"/>
    <property type="evidence" value="ECO:0007669"/>
    <property type="project" value="UniProtKB-UniRule"/>
</dbReference>